<keyword evidence="1" id="KW-1133">Transmembrane helix</keyword>
<keyword evidence="5" id="KW-1185">Reference proteome</keyword>
<evidence type="ECO:0000313" key="3">
    <source>
        <dbReference type="EMBL" id="RLL47208.1"/>
    </source>
</evidence>
<feature type="transmembrane region" description="Helical" evidence="1">
    <location>
        <begin position="12"/>
        <end position="34"/>
    </location>
</feature>
<proteinExistence type="predicted"/>
<protein>
    <recommendedName>
        <fullName evidence="6">DUF1275 domain-containing protein</fullName>
    </recommendedName>
</protein>
<dbReference type="Proteomes" id="UP000267166">
    <property type="component" value="Unassembled WGS sequence"/>
</dbReference>
<name>A0A498D044_9GAMM</name>
<feature type="transmembrane region" description="Helical" evidence="1">
    <location>
        <begin position="186"/>
        <end position="204"/>
    </location>
</feature>
<feature type="transmembrane region" description="Helical" evidence="1">
    <location>
        <begin position="74"/>
        <end position="94"/>
    </location>
</feature>
<organism evidence="2 4">
    <name type="scientific">Acinetobacter cumulans</name>
    <dbReference type="NCBI Taxonomy" id="2136182"/>
    <lineage>
        <taxon>Bacteria</taxon>
        <taxon>Pseudomonadati</taxon>
        <taxon>Pseudomonadota</taxon>
        <taxon>Gammaproteobacteria</taxon>
        <taxon>Moraxellales</taxon>
        <taxon>Moraxellaceae</taxon>
        <taxon>Acinetobacter</taxon>
    </lineage>
</organism>
<dbReference type="Proteomes" id="UP000273105">
    <property type="component" value="Unassembled WGS sequence"/>
</dbReference>
<gene>
    <name evidence="3" type="ORF">D9K79_07925</name>
    <name evidence="2" type="ORF">D9K80_00870</name>
</gene>
<dbReference type="RefSeq" id="WP_106986073.1">
    <property type="nucleotide sequence ID" value="NZ_CP035934.2"/>
</dbReference>
<accession>A0A498D044</accession>
<evidence type="ECO:0000256" key="1">
    <source>
        <dbReference type="SAM" id="Phobius"/>
    </source>
</evidence>
<reference evidence="4 5" key="1">
    <citation type="submission" date="2018-09" db="EMBL/GenBank/DDBJ databases">
        <title>The draft genome of Acinetobacter sp. strains.</title>
        <authorList>
            <person name="Qin J."/>
            <person name="Feng Y."/>
            <person name="Zong Z."/>
        </authorList>
    </citation>
    <scope>NUCLEOTIDE SEQUENCE [LARGE SCALE GENOMIC DNA]</scope>
    <source>
        <strain evidence="3 5">WCHAc060001</strain>
        <strain evidence="2 4">WCHAc060003</strain>
    </source>
</reference>
<keyword evidence="1" id="KW-0812">Transmembrane</keyword>
<evidence type="ECO:0000313" key="5">
    <source>
        <dbReference type="Proteomes" id="UP000273105"/>
    </source>
</evidence>
<evidence type="ECO:0000313" key="2">
    <source>
        <dbReference type="EMBL" id="RLL38721.1"/>
    </source>
</evidence>
<evidence type="ECO:0000313" key="4">
    <source>
        <dbReference type="Proteomes" id="UP000267166"/>
    </source>
</evidence>
<sequence>MSIKLTKFDSDFFIKNQFILNVAIGVFGFLFALTINGGFEKDLLKFIYLFYFILVLFFYFKLKRGKNYISYSRHRILGHIFVSFVFFIIGFTLLIEVNPIFLYFGILFYFILSVFLFSKNLKNNENYDKFLLDKINNPEEMTLHEFYEYFDGLVNKKNKFAPIMVFLGMQVGLIIFLNGFLKNDEYFGPIFIVAVFLLIAFYILNKTFFYLMIPYNFLLKIDKEV</sequence>
<comment type="caution">
    <text evidence="2">The sequence shown here is derived from an EMBL/GenBank/DDBJ whole genome shotgun (WGS) entry which is preliminary data.</text>
</comment>
<dbReference type="AlphaFoldDB" id="A0A498D044"/>
<feature type="transmembrane region" description="Helical" evidence="1">
    <location>
        <begin position="46"/>
        <end position="62"/>
    </location>
</feature>
<dbReference type="EMBL" id="RCHE01000014">
    <property type="protein sequence ID" value="RLL47208.1"/>
    <property type="molecule type" value="Genomic_DNA"/>
</dbReference>
<keyword evidence="1" id="KW-0472">Membrane</keyword>
<evidence type="ECO:0008006" key="6">
    <source>
        <dbReference type="Google" id="ProtNLM"/>
    </source>
</evidence>
<feature type="transmembrane region" description="Helical" evidence="1">
    <location>
        <begin position="160"/>
        <end position="180"/>
    </location>
</feature>
<dbReference type="EMBL" id="RCHD01000002">
    <property type="protein sequence ID" value="RLL38721.1"/>
    <property type="molecule type" value="Genomic_DNA"/>
</dbReference>
<feature type="transmembrane region" description="Helical" evidence="1">
    <location>
        <begin position="100"/>
        <end position="117"/>
    </location>
</feature>